<dbReference type="EMBL" id="JPGN01000048">
    <property type="protein sequence ID" value="KFI19567.1"/>
    <property type="molecule type" value="Genomic_DNA"/>
</dbReference>
<proteinExistence type="predicted"/>
<dbReference type="AlphaFoldDB" id="A0A0E2ZMF0"/>
<dbReference type="Proteomes" id="UP000028839">
    <property type="component" value="Unassembled WGS sequence"/>
</dbReference>
<feature type="transmembrane region" description="Helical" evidence="1">
    <location>
        <begin position="278"/>
        <end position="296"/>
    </location>
</feature>
<gene>
    <name evidence="2" type="ORF">IB75_07960</name>
</gene>
<feature type="transmembrane region" description="Helical" evidence="1">
    <location>
        <begin position="20"/>
        <end position="38"/>
    </location>
</feature>
<feature type="transmembrane region" description="Helical" evidence="1">
    <location>
        <begin position="152"/>
        <end position="170"/>
    </location>
</feature>
<dbReference type="HOGENOM" id="CLU_646946_0_0_6"/>
<feature type="transmembrane region" description="Helical" evidence="1">
    <location>
        <begin position="70"/>
        <end position="87"/>
    </location>
</feature>
<feature type="transmembrane region" description="Helical" evidence="1">
    <location>
        <begin position="444"/>
        <end position="464"/>
    </location>
</feature>
<evidence type="ECO:0000313" key="3">
    <source>
        <dbReference type="Proteomes" id="UP000028839"/>
    </source>
</evidence>
<name>A0A0E2ZMF0_9GAMM</name>
<evidence type="ECO:0000313" key="2">
    <source>
        <dbReference type="EMBL" id="KFI19567.1"/>
    </source>
</evidence>
<sequence>MPALSTRTNLHAGISLRTLWSVSVFVAIIVLVSVVGTTTSSGHFFLWTGYMVTLAAIMTAWRRGGIYSPYYWFVLAAAYPLLSPFLIQDLLGFPYFSYFARDMQDAQALGVPILVGALASLFLALTVRETGHGSRLAIEANKGRPRIGKKSAFLLIVLSAPLILFFAWLAEPGQIVGLADYQTLREQRIGGARFAGGAWLLFEIVALSGYLRLRNEKGASKRLGSYMFWTTTLFSFIWLFLHARRSETLGFAILLFCMLRPQLQYASSRWPQWLNQRVVILLLILVGFSLIGYFRGTLDWSSLNRPDYVQAPGGSGNNLLTYIAAYHLKAKEWLNIYPGETYWYYMVNLPPEMLGFSRAPTAYDLVEEQVNLMGGQYWLMEPVMNAGGIGIAVFAGMLAWLLSWSIRGLLLFQSGRCRPHRFLQSAMFIALIFRTMWYGPDAAINGFIMALVVGMALNWAFIAGQPKYRGVHGK</sequence>
<protein>
    <recommendedName>
        <fullName evidence="4">Oligosaccharide repeat unit polymerase</fullName>
    </recommendedName>
</protein>
<organism evidence="2 3">
    <name type="scientific">Nitrosococcus oceani C-27</name>
    <dbReference type="NCBI Taxonomy" id="314279"/>
    <lineage>
        <taxon>Bacteria</taxon>
        <taxon>Pseudomonadati</taxon>
        <taxon>Pseudomonadota</taxon>
        <taxon>Gammaproteobacteria</taxon>
        <taxon>Chromatiales</taxon>
        <taxon>Chromatiaceae</taxon>
        <taxon>Nitrosococcus</taxon>
    </lineage>
</organism>
<keyword evidence="1" id="KW-0472">Membrane</keyword>
<comment type="caution">
    <text evidence="2">The sequence shown here is derived from an EMBL/GenBank/DDBJ whole genome shotgun (WGS) entry which is preliminary data.</text>
</comment>
<keyword evidence="1" id="KW-0812">Transmembrane</keyword>
<feature type="transmembrane region" description="Helical" evidence="1">
    <location>
        <begin position="44"/>
        <end position="61"/>
    </location>
</feature>
<keyword evidence="1" id="KW-1133">Transmembrane helix</keyword>
<accession>A0A0E2ZMF0</accession>
<evidence type="ECO:0008006" key="4">
    <source>
        <dbReference type="Google" id="ProtNLM"/>
    </source>
</evidence>
<feature type="transmembrane region" description="Helical" evidence="1">
    <location>
        <begin position="223"/>
        <end position="243"/>
    </location>
</feature>
<reference evidence="2 3" key="1">
    <citation type="submission" date="2014-07" db="EMBL/GenBank/DDBJ databases">
        <title>Comparative analysis of Nitrosococcus oceani genome inventories of strains from Pacific and Atlantic gyres.</title>
        <authorList>
            <person name="Lim C.K."/>
            <person name="Wang L."/>
            <person name="Sayavedra-Soto L.A."/>
            <person name="Klotz M.G."/>
        </authorList>
    </citation>
    <scope>NUCLEOTIDE SEQUENCE [LARGE SCALE GENOMIC DNA]</scope>
    <source>
        <strain evidence="2 3">C-27</strain>
    </source>
</reference>
<feature type="transmembrane region" description="Helical" evidence="1">
    <location>
        <begin position="107"/>
        <end position="127"/>
    </location>
</feature>
<evidence type="ECO:0000256" key="1">
    <source>
        <dbReference type="SAM" id="Phobius"/>
    </source>
</evidence>
<feature type="transmembrane region" description="Helical" evidence="1">
    <location>
        <begin position="383"/>
        <end position="402"/>
    </location>
</feature>
<feature type="transmembrane region" description="Helical" evidence="1">
    <location>
        <begin position="190"/>
        <end position="211"/>
    </location>
</feature>